<dbReference type="AlphaFoldDB" id="A0ABC7ZJZ3"/>
<dbReference type="PANTHER" id="PTHR43423">
    <property type="entry name" value="ABC TRANSPORTER I FAMILY MEMBER 17"/>
    <property type="match status" value="1"/>
</dbReference>
<evidence type="ECO:0000256" key="3">
    <source>
        <dbReference type="ARBA" id="ARBA00022840"/>
    </source>
</evidence>
<evidence type="ECO:0000313" key="8">
    <source>
        <dbReference type="Proteomes" id="UP000005254"/>
    </source>
</evidence>
<dbReference type="InterPro" id="IPR005670">
    <property type="entry name" value="PstB-like"/>
</dbReference>
<dbReference type="Gene3D" id="3.40.50.300">
    <property type="entry name" value="P-loop containing nucleotide triphosphate hydrolases"/>
    <property type="match status" value="1"/>
</dbReference>
<evidence type="ECO:0000256" key="4">
    <source>
        <dbReference type="ARBA" id="ARBA00023136"/>
    </source>
</evidence>
<keyword evidence="2" id="KW-0547">Nucleotide-binding</keyword>
<dbReference type="InterPro" id="IPR027417">
    <property type="entry name" value="P-loop_NTPase"/>
</dbReference>
<feature type="domain" description="ABC transporter" evidence="6">
    <location>
        <begin position="83"/>
        <end position="325"/>
    </location>
</feature>
<dbReference type="Pfam" id="PF00005">
    <property type="entry name" value="ABC_tran"/>
    <property type="match status" value="1"/>
</dbReference>
<keyword evidence="5" id="KW-0175">Coiled coil</keyword>
<dbReference type="InterPro" id="IPR003593">
    <property type="entry name" value="AAA+_ATPase"/>
</dbReference>
<reference evidence="7 8" key="1">
    <citation type="journal article" date="2012" name="J. Bacteriol.">
        <title>Draft Genome Sequences of Four Axenic Mycoplasma genitalium Strains Isolated from Denmark, Japan, and Australia.</title>
        <authorList>
            <person name="McGowin C.L."/>
            <person name="Ma L."/>
            <person name="Jensen J.S."/>
            <person name="Mancuso M.M."/>
            <person name="Hamasuna R."/>
            <person name="Adegboye D."/>
            <person name="Martin D.H."/>
        </authorList>
    </citation>
    <scope>NUCLEOTIDE SEQUENCE [LARGE SCALE GENOMIC DNA]</scope>
    <source>
        <strain evidence="7 8">M6320</strain>
    </source>
</reference>
<proteinExistence type="predicted"/>
<dbReference type="InterPro" id="IPR003439">
    <property type="entry name" value="ABC_transporter-like_ATP-bd"/>
</dbReference>
<evidence type="ECO:0000256" key="5">
    <source>
        <dbReference type="SAM" id="Coils"/>
    </source>
</evidence>
<accession>A0ABC7ZJZ3</accession>
<dbReference type="NCBIfam" id="TIGR00972">
    <property type="entry name" value="3a0107s01c2"/>
    <property type="match status" value="1"/>
</dbReference>
<dbReference type="KEGG" id="mgx:CM1_02480"/>
<dbReference type="InterPro" id="IPR017871">
    <property type="entry name" value="ABC_transporter-like_CS"/>
</dbReference>
<dbReference type="SUPFAM" id="SSF52540">
    <property type="entry name" value="P-loop containing nucleoside triphosphate hydrolases"/>
    <property type="match status" value="1"/>
</dbReference>
<evidence type="ECO:0000259" key="6">
    <source>
        <dbReference type="PROSITE" id="PS50893"/>
    </source>
</evidence>
<dbReference type="PROSITE" id="PS00211">
    <property type="entry name" value="ABC_TRANSPORTER_1"/>
    <property type="match status" value="1"/>
</dbReference>
<dbReference type="RefSeq" id="WP_014894503.1">
    <property type="nucleotide sequence ID" value="NC_018497.1"/>
</dbReference>
<organism evidence="7 8">
    <name type="scientific">Mycoplasmoides genitalium M6320</name>
    <dbReference type="NCBI Taxonomy" id="662945"/>
    <lineage>
        <taxon>Bacteria</taxon>
        <taxon>Bacillati</taxon>
        <taxon>Mycoplasmatota</taxon>
        <taxon>Mycoplasmoidales</taxon>
        <taxon>Mycoplasmoidaceae</taxon>
        <taxon>Mycoplasmoides</taxon>
    </lineage>
</organism>
<keyword evidence="1" id="KW-0813">Transport</keyword>
<evidence type="ECO:0000313" key="7">
    <source>
        <dbReference type="EMBL" id="AFQ04246.1"/>
    </source>
</evidence>
<dbReference type="SMART" id="SM00382">
    <property type="entry name" value="AAA"/>
    <property type="match status" value="1"/>
</dbReference>
<name>A0ABC7ZJZ3_MYCGT</name>
<sequence length="329" mass="37914">MEKNIKALWKNFQLKLEKIKHYRKLYEQQIKEYKKKITGLNNETDANEISRIKNEIEISNRLIKIKNTKDNVIKKDFDEKNVFEIRNFNFWYNKNKQVLFDINLDIKRNKITALIGKSGCGKSTFIRCLNKLNDLNENTRWTGDIYFLGKNINSGIINDLTLRTSVGMVFQKLTPFNFSIFENIAYGIRAHGIHNKNAINEIVRQALISAALWDEVKDNLHRNANTLSGGQQQRLCIARAIALQPDVLLMDEPTSALDSIATNSIELLIQQLKEKFTIVIVTHSMAQTIRITDETIFFADGRVIEQGTTKQIFTKPKQKATNSYISGKN</sequence>
<dbReference type="Proteomes" id="UP000005254">
    <property type="component" value="Chromosome"/>
</dbReference>
<keyword evidence="4" id="KW-0472">Membrane</keyword>
<dbReference type="PROSITE" id="PS50893">
    <property type="entry name" value="ABC_TRANSPORTER_2"/>
    <property type="match status" value="1"/>
</dbReference>
<keyword evidence="3 7" id="KW-0067">ATP-binding</keyword>
<evidence type="ECO:0000256" key="1">
    <source>
        <dbReference type="ARBA" id="ARBA00022448"/>
    </source>
</evidence>
<gene>
    <name evidence="7" type="ORF">CM1_02480</name>
</gene>
<dbReference type="EMBL" id="CP003772">
    <property type="protein sequence ID" value="AFQ04246.1"/>
    <property type="molecule type" value="Genomic_DNA"/>
</dbReference>
<protein>
    <submittedName>
        <fullName evidence="7">Phosphate ABC transporter ATP-binding protein</fullName>
    </submittedName>
</protein>
<dbReference type="GO" id="GO:0005524">
    <property type="term" value="F:ATP binding"/>
    <property type="evidence" value="ECO:0007669"/>
    <property type="project" value="UniProtKB-KW"/>
</dbReference>
<feature type="coiled-coil region" evidence="5">
    <location>
        <begin position="16"/>
        <end position="43"/>
    </location>
</feature>
<dbReference type="CDD" id="cd03260">
    <property type="entry name" value="ABC_PstB_phosphate_transporter"/>
    <property type="match status" value="1"/>
</dbReference>
<dbReference type="PANTHER" id="PTHR43423:SF1">
    <property type="entry name" value="ABC TRANSPORTER I FAMILY MEMBER 17"/>
    <property type="match status" value="1"/>
</dbReference>
<evidence type="ECO:0000256" key="2">
    <source>
        <dbReference type="ARBA" id="ARBA00022741"/>
    </source>
</evidence>